<accession>A0A1V8T3X4</accession>
<dbReference type="GO" id="GO:0005737">
    <property type="term" value="C:cytoplasm"/>
    <property type="evidence" value="ECO:0007669"/>
    <property type="project" value="UniProtKB-SubCell"/>
</dbReference>
<evidence type="ECO:0000256" key="4">
    <source>
        <dbReference type="ARBA" id="ARBA00022927"/>
    </source>
</evidence>
<dbReference type="STRING" id="1507870.A0A1V8T3X4"/>
<organism evidence="7 8">
    <name type="scientific">Cryoendolithus antarcticus</name>
    <dbReference type="NCBI Taxonomy" id="1507870"/>
    <lineage>
        <taxon>Eukaryota</taxon>
        <taxon>Fungi</taxon>
        <taxon>Dikarya</taxon>
        <taxon>Ascomycota</taxon>
        <taxon>Pezizomycotina</taxon>
        <taxon>Dothideomycetes</taxon>
        <taxon>Dothideomycetidae</taxon>
        <taxon>Cladosporiales</taxon>
        <taxon>Cladosporiaceae</taxon>
        <taxon>Cryoendolithus</taxon>
    </lineage>
</organism>
<comment type="caution">
    <text evidence="7">The sequence shown here is derived from an EMBL/GenBank/DDBJ whole genome shotgun (WGS) entry which is preliminary data.</text>
</comment>
<dbReference type="InterPro" id="IPR032914">
    <property type="entry name" value="Vam6/VPS39/TRAP1"/>
</dbReference>
<dbReference type="PROSITE" id="PS50219">
    <property type="entry name" value="CNH"/>
    <property type="match status" value="1"/>
</dbReference>
<keyword evidence="8" id="KW-1185">Reference proteome</keyword>
<evidence type="ECO:0000256" key="3">
    <source>
        <dbReference type="ARBA" id="ARBA00022490"/>
    </source>
</evidence>
<proteinExistence type="predicted"/>
<protein>
    <recommendedName>
        <fullName evidence="6">CNH domain-containing protein</fullName>
    </recommendedName>
</protein>
<comment type="subcellular location">
    <subcellularLocation>
        <location evidence="1">Cytoplasm</location>
    </subcellularLocation>
</comment>
<dbReference type="GO" id="GO:0016020">
    <property type="term" value="C:membrane"/>
    <property type="evidence" value="ECO:0007669"/>
    <property type="project" value="TreeGrafter"/>
</dbReference>
<name>A0A1V8T3X4_9PEZI</name>
<dbReference type="GO" id="GO:0034058">
    <property type="term" value="P:endosomal vesicle fusion"/>
    <property type="evidence" value="ECO:0007669"/>
    <property type="project" value="TreeGrafter"/>
</dbReference>
<dbReference type="PANTHER" id="PTHR12894">
    <property type="entry name" value="CNH DOMAIN CONTAINING"/>
    <property type="match status" value="1"/>
</dbReference>
<feature type="compositionally biased region" description="Polar residues" evidence="5">
    <location>
        <begin position="282"/>
        <end position="299"/>
    </location>
</feature>
<reference evidence="8" key="1">
    <citation type="submission" date="2017-03" db="EMBL/GenBank/DDBJ databases">
        <title>Genomes of endolithic fungi from Antarctica.</title>
        <authorList>
            <person name="Coleine C."/>
            <person name="Masonjones S."/>
            <person name="Stajich J.E."/>
        </authorList>
    </citation>
    <scope>NUCLEOTIDE SEQUENCE [LARGE SCALE GENOMIC DNA]</scope>
    <source>
        <strain evidence="8">CCFEE 5527</strain>
    </source>
</reference>
<keyword evidence="2" id="KW-0813">Transport</keyword>
<dbReference type="InParanoid" id="A0A1V8T3X4"/>
<dbReference type="Proteomes" id="UP000192596">
    <property type="component" value="Unassembled WGS sequence"/>
</dbReference>
<evidence type="ECO:0000313" key="8">
    <source>
        <dbReference type="Proteomes" id="UP000192596"/>
    </source>
</evidence>
<dbReference type="InterPro" id="IPR001180">
    <property type="entry name" value="CNH_dom"/>
</dbReference>
<dbReference type="EMBL" id="NAJO01000018">
    <property type="protein sequence ID" value="OQO05918.1"/>
    <property type="molecule type" value="Genomic_DNA"/>
</dbReference>
<evidence type="ECO:0000313" key="7">
    <source>
        <dbReference type="EMBL" id="OQO05918.1"/>
    </source>
</evidence>
<dbReference type="OrthoDB" id="5325112at2759"/>
<evidence type="ECO:0000256" key="2">
    <source>
        <dbReference type="ARBA" id="ARBA00022448"/>
    </source>
</evidence>
<feature type="domain" description="CNH" evidence="6">
    <location>
        <begin position="39"/>
        <end position="434"/>
    </location>
</feature>
<keyword evidence="3" id="KW-0963">Cytoplasm</keyword>
<dbReference type="AlphaFoldDB" id="A0A1V8T3X4"/>
<feature type="region of interest" description="Disordered" evidence="5">
    <location>
        <begin position="244"/>
        <end position="307"/>
    </location>
</feature>
<dbReference type="GO" id="GO:0006914">
    <property type="term" value="P:autophagy"/>
    <property type="evidence" value="ECO:0007669"/>
    <property type="project" value="TreeGrafter"/>
</dbReference>
<evidence type="ECO:0000256" key="1">
    <source>
        <dbReference type="ARBA" id="ARBA00004496"/>
    </source>
</evidence>
<evidence type="ECO:0000259" key="6">
    <source>
        <dbReference type="PROSITE" id="PS50219"/>
    </source>
</evidence>
<sequence>MSSPSTSTPPSTLIDPTAPYTLHPLLSSIPLSAPDSDAKIHITTVEHWHGNLYIGTSAGELLHYVSIPGDAPGELTWIIASRLQPPYSTVQEAEDEGVKQVLLLPDAGKACVLCNATLSFYTLPELSPAFGGKIKQAGCTWVGGLDLNEVEGEQQGKGSGTAIVICLRLRLRLIRIGDEARKIRDIELGGVRALARRGNLACVADGSSYSLLDVVNEAKIDLFPISSNSEVRQLPERTRASLELPSGAQHGHSRSVSGSSPIRLGRHERNVSLGAELKSKDSSSPWPARTSSQTKTSPAISPGRVRSPAKVETIAGASPEPAVEVPAARPLLPHIASPTGTEFLLTTGTKANDPGVGMFVNLDGDVVRGTIEFTTYPRSLVFDGGDVEAADATGFDGSHEGYALALVQRRFDGTSVSAVEIQRWDVGPSEAHQSRAWIRIEDAETSAGVSGVGLRKVKSSVELTMSSTSHVLRSRRLHLHPRDAQVSDAETKRNDEEDVFASRFAHVQAAIILFSASQVQWVVRNTIASRLDARLEQATNASSERISIDVKAVRMVLNDIRGEDARSELEFVTFTYIRQKASLLLFGSLLLTTASDTIACETDKRAASEALVEGEIDPRMLLSLMVSLSVEVQEGTEGIWTPQGLRDTVYLLRQATEPESQSQDTRGPYGDNLLQVLKRYLLHWRAKKGFGSVADEVAVFQTVDAALLHILLLLDQHSPRGPATLNSIRAELNDVVDNGVDCFPRAVELFRSFRRLHLLSRLYQSRKLTPQVLETWQQILEGAHDAGGEMIEGEQDMRRYLSKIRDRDLVTKYGTWLAQRNPKLGVQVFADEHGRVKFSHQDTVALLREKAPSAVKEYLEHLVFARHKAEYGSELLYYYLTAVLAALEASPDLKETLHDGYETYRALDPPKPTYTQFFADNSSVEHSDFMSNRTRLLQLLSSADPADADLSSLRAKLDPHADLLVPETIVLHALTGDHDTALQLLTHTLGDYDTAISYCLHTSPAYLFSPRPLNSASLTPPPHSTQSSLFTLLLHHFLALPLPARLDRSSELLERFGGFFELEAVLEEVDGDWSVRLLGPFLVGKLRGLVSEGREVGLERQLWGARELRVSYEAGEKITEVGAVVVRDVGQTGDEGAVDVEAHG</sequence>
<dbReference type="PANTHER" id="PTHR12894:SF27">
    <property type="entry name" value="TRANSFORMING GROWTH FACTOR-BETA RECEPTOR-ASSOCIATED PROTEIN 1"/>
    <property type="match status" value="1"/>
</dbReference>
<gene>
    <name evidence="7" type="ORF">B0A48_10014</name>
</gene>
<evidence type="ECO:0000256" key="5">
    <source>
        <dbReference type="SAM" id="MobiDB-lite"/>
    </source>
</evidence>
<dbReference type="GO" id="GO:0015031">
    <property type="term" value="P:protein transport"/>
    <property type="evidence" value="ECO:0007669"/>
    <property type="project" value="UniProtKB-KW"/>
</dbReference>
<keyword evidence="4" id="KW-0653">Protein transport</keyword>